<keyword evidence="2" id="KW-1185">Reference proteome</keyword>
<evidence type="ECO:0000313" key="2">
    <source>
        <dbReference type="Proteomes" id="UP001165667"/>
    </source>
</evidence>
<dbReference type="RefSeq" id="WP_282588729.1">
    <property type="nucleotide sequence ID" value="NZ_JAMOIM010000047.1"/>
</dbReference>
<evidence type="ECO:0000313" key="1">
    <source>
        <dbReference type="EMBL" id="MCW6512355.1"/>
    </source>
</evidence>
<organism evidence="1 2">
    <name type="scientific">Lichenifustis flavocetrariae</name>
    <dbReference type="NCBI Taxonomy" id="2949735"/>
    <lineage>
        <taxon>Bacteria</taxon>
        <taxon>Pseudomonadati</taxon>
        <taxon>Pseudomonadota</taxon>
        <taxon>Alphaproteobacteria</taxon>
        <taxon>Hyphomicrobiales</taxon>
        <taxon>Lichenihabitantaceae</taxon>
        <taxon>Lichenifustis</taxon>
    </lineage>
</organism>
<proteinExistence type="predicted"/>
<accession>A0AA41Z8N4</accession>
<gene>
    <name evidence="1" type="ORF">M8523_31030</name>
</gene>
<dbReference type="AlphaFoldDB" id="A0AA41Z8N4"/>
<dbReference type="EMBL" id="JAMOIM010000047">
    <property type="protein sequence ID" value="MCW6512355.1"/>
    <property type="molecule type" value="Genomic_DNA"/>
</dbReference>
<sequence>MTTATTSETATALTVSAAASAPSLTDQIHAIRQVQLTYAGKIGTQCFGFTSKGTAIVVSDLALNTEILAGLDIARGLLEQSVAAAI</sequence>
<dbReference type="Proteomes" id="UP001165667">
    <property type="component" value="Unassembled WGS sequence"/>
</dbReference>
<name>A0AA41Z8N4_9HYPH</name>
<reference evidence="1" key="1">
    <citation type="submission" date="2022-05" db="EMBL/GenBank/DDBJ databases">
        <authorList>
            <person name="Pankratov T."/>
        </authorList>
    </citation>
    <scope>NUCLEOTIDE SEQUENCE</scope>
    <source>
        <strain evidence="1">BP6-180914</strain>
    </source>
</reference>
<protein>
    <submittedName>
        <fullName evidence="1">Uncharacterized protein</fullName>
    </submittedName>
</protein>
<comment type="caution">
    <text evidence="1">The sequence shown here is derived from an EMBL/GenBank/DDBJ whole genome shotgun (WGS) entry which is preliminary data.</text>
</comment>